<sequence length="80" mass="9073">MNTCDSFAVIELKEQTIIAEVADRLTRKYSAIPPDTVRAVVRHAHERFDGRPVREYIPLLVERYAEKELSLASFDAGLIA</sequence>
<accession>A0A1E3SIN7</accession>
<dbReference type="Gene3D" id="1.10.8.1060">
    <property type="entry name" value="Corynebacterium glutamicum thioredoxin-dependent arsenate reductase, N-terminal domain"/>
    <property type="match status" value="1"/>
</dbReference>
<evidence type="ECO:0000313" key="2">
    <source>
        <dbReference type="Proteomes" id="UP000192739"/>
    </source>
</evidence>
<reference evidence="1 2" key="1">
    <citation type="submission" date="2017-02" db="EMBL/GenBank/DDBJ databases">
        <title>The new phylogeny of genus Mycobacterium.</title>
        <authorList>
            <person name="Tortoli E."/>
            <person name="Trovato A."/>
            <person name="Cirillo D.M."/>
        </authorList>
    </citation>
    <scope>NUCLEOTIDE SEQUENCE [LARGE SCALE GENOMIC DNA]</scope>
    <source>
        <strain evidence="1 2">DSM 44049</strain>
    </source>
</reference>
<name>A0A1E3SIN7_MYCIE</name>
<gene>
    <name evidence="1" type="ORF">BST27_11990</name>
</gene>
<evidence type="ECO:0000313" key="1">
    <source>
        <dbReference type="EMBL" id="ORB05793.1"/>
    </source>
</evidence>
<dbReference type="NCBIfam" id="NF046112">
    <property type="entry name" value="MSMEG_6209_Nter"/>
    <property type="match status" value="1"/>
</dbReference>
<dbReference type="AlphaFoldDB" id="A0A1E3SIN7"/>
<dbReference type="EMBL" id="MVHT01000027">
    <property type="protein sequence ID" value="ORB05793.1"/>
    <property type="molecule type" value="Genomic_DNA"/>
</dbReference>
<keyword evidence="2" id="KW-1185">Reference proteome</keyword>
<comment type="caution">
    <text evidence="1">The sequence shown here is derived from an EMBL/GenBank/DDBJ whole genome shotgun (WGS) entry which is preliminary data.</text>
</comment>
<proteinExistence type="predicted"/>
<dbReference type="Proteomes" id="UP000192739">
    <property type="component" value="Unassembled WGS sequence"/>
</dbReference>
<protein>
    <submittedName>
        <fullName evidence="1">Uncharacterized protein</fullName>
    </submittedName>
</protein>
<organism evidence="1 2">
    <name type="scientific">Mycobacterium intermedium</name>
    <dbReference type="NCBI Taxonomy" id="28445"/>
    <lineage>
        <taxon>Bacteria</taxon>
        <taxon>Bacillati</taxon>
        <taxon>Actinomycetota</taxon>
        <taxon>Actinomycetes</taxon>
        <taxon>Mycobacteriales</taxon>
        <taxon>Mycobacteriaceae</taxon>
        <taxon>Mycobacterium</taxon>
        <taxon>Mycobacterium simiae complex</taxon>
    </lineage>
</organism>